<feature type="transmembrane region" description="Helical" evidence="5">
    <location>
        <begin position="45"/>
        <end position="65"/>
    </location>
</feature>
<feature type="transmembrane region" description="Helical" evidence="5">
    <location>
        <begin position="12"/>
        <end position="33"/>
    </location>
</feature>
<evidence type="ECO:0000256" key="5">
    <source>
        <dbReference type="SAM" id="Phobius"/>
    </source>
</evidence>
<dbReference type="InterPro" id="IPR047130">
    <property type="entry name" value="7TM_GPCR_Srsx_nematod"/>
</dbReference>
<name>A0A7I4YP04_HAECO</name>
<feature type="transmembrane region" description="Helical" evidence="5">
    <location>
        <begin position="123"/>
        <end position="148"/>
    </location>
</feature>
<accession>A0A7I4YP04</accession>
<dbReference type="InterPro" id="IPR017452">
    <property type="entry name" value="GPCR_Rhodpsn_7TM"/>
</dbReference>
<dbReference type="SMART" id="SM01381">
    <property type="entry name" value="7TM_GPCR_Srsx"/>
    <property type="match status" value="1"/>
</dbReference>
<sequence>MIPDIIPTAYQVFYILIPTISLIGNSIIVYVTIRSRLLRGPCNIFIALISFGDVLHMTGHFIMIISHNLSPTHKIGRNLCSDMQLLAIFGMFFSSWLLLSAALDRLMSLHTFYKFVILRHAKLYVTVQTSIAAIFAIIADIGVIFVPHDNDEVLCVITEPIQGVVYKFFGQSIMVINILIVICYAIFMCFIKRVRMSQDSMKHIYKSLIVISLTVVFGWFSTMAIVCVGDILHIKIERFHVNLLAGLFVNFACATNFFVYYAISNEYRRIFDRYIFIGRFKRMIGAKEPSDAWTAGVDSRTG</sequence>
<evidence type="ECO:0000256" key="4">
    <source>
        <dbReference type="ARBA" id="ARBA00023136"/>
    </source>
</evidence>
<dbReference type="GO" id="GO:0016020">
    <property type="term" value="C:membrane"/>
    <property type="evidence" value="ECO:0007669"/>
    <property type="project" value="UniProtKB-SubCell"/>
</dbReference>
<dbReference type="Proteomes" id="UP000025227">
    <property type="component" value="Unplaced"/>
</dbReference>
<proteinExistence type="predicted"/>
<dbReference type="PANTHER" id="PTHR23360">
    <property type="entry name" value="G-PROTEIN COUPLED RECEPTORS FAMILY 1 PROFILE DOMAIN-CONTAINING PROTEIN-RELATED"/>
    <property type="match status" value="1"/>
</dbReference>
<evidence type="ECO:0000256" key="1">
    <source>
        <dbReference type="ARBA" id="ARBA00004370"/>
    </source>
</evidence>
<feature type="transmembrane region" description="Helical" evidence="5">
    <location>
        <begin position="168"/>
        <end position="187"/>
    </location>
</feature>
<dbReference type="CDD" id="cd00637">
    <property type="entry name" value="7tm_classA_rhodopsin-like"/>
    <property type="match status" value="1"/>
</dbReference>
<feature type="transmembrane region" description="Helical" evidence="5">
    <location>
        <begin position="85"/>
        <end position="103"/>
    </location>
</feature>
<dbReference type="Pfam" id="PF10320">
    <property type="entry name" value="7TM_GPCR_Srsx"/>
    <property type="match status" value="1"/>
</dbReference>
<keyword evidence="3 5" id="KW-1133">Transmembrane helix</keyword>
<dbReference type="WBParaSite" id="HCON_00127850-00001">
    <property type="protein sequence ID" value="HCON_00127850-00001"/>
    <property type="gene ID" value="HCON_00127850"/>
</dbReference>
<evidence type="ECO:0000256" key="3">
    <source>
        <dbReference type="ARBA" id="ARBA00022989"/>
    </source>
</evidence>
<dbReference type="Gene3D" id="1.20.1070.10">
    <property type="entry name" value="Rhodopsin 7-helix transmembrane proteins"/>
    <property type="match status" value="1"/>
</dbReference>
<feature type="transmembrane region" description="Helical" evidence="5">
    <location>
        <begin position="208"/>
        <end position="231"/>
    </location>
</feature>
<dbReference type="OrthoDB" id="5820127at2759"/>
<dbReference type="PANTHER" id="PTHR23360:SF5">
    <property type="entry name" value="G-PROTEIN COUPLED RECEPTORS FAMILY 1 PROFILE DOMAIN-CONTAINING PROTEIN"/>
    <property type="match status" value="1"/>
</dbReference>
<dbReference type="InterPro" id="IPR019424">
    <property type="entry name" value="7TM_GPCR_Srsx"/>
</dbReference>
<dbReference type="PROSITE" id="PS50262">
    <property type="entry name" value="G_PROTEIN_RECEP_F1_2"/>
    <property type="match status" value="1"/>
</dbReference>
<evidence type="ECO:0000256" key="2">
    <source>
        <dbReference type="ARBA" id="ARBA00022692"/>
    </source>
</evidence>
<keyword evidence="7" id="KW-1185">Reference proteome</keyword>
<dbReference type="InterPro" id="IPR000276">
    <property type="entry name" value="GPCR_Rhodpsn"/>
</dbReference>
<feature type="transmembrane region" description="Helical" evidence="5">
    <location>
        <begin position="243"/>
        <end position="263"/>
    </location>
</feature>
<dbReference type="GO" id="GO:0004930">
    <property type="term" value="F:G protein-coupled receptor activity"/>
    <property type="evidence" value="ECO:0007669"/>
    <property type="project" value="InterPro"/>
</dbReference>
<keyword evidence="4 5" id="KW-0472">Membrane</keyword>
<dbReference type="PRINTS" id="PR00237">
    <property type="entry name" value="GPCRRHODOPSN"/>
</dbReference>
<protein>
    <submittedName>
        <fullName evidence="8">G_PROTEIN_RECEP_F1_2 domain-containing protein</fullName>
    </submittedName>
</protein>
<feature type="domain" description="G-protein coupled receptors family 1 profile" evidence="6">
    <location>
        <begin position="24"/>
        <end position="260"/>
    </location>
</feature>
<evidence type="ECO:0000313" key="8">
    <source>
        <dbReference type="WBParaSite" id="HCON_00127850-00001"/>
    </source>
</evidence>
<keyword evidence="2 5" id="KW-0812">Transmembrane</keyword>
<dbReference type="AlphaFoldDB" id="A0A7I4YP04"/>
<reference evidence="8" key="1">
    <citation type="submission" date="2020-12" db="UniProtKB">
        <authorList>
            <consortium name="WormBaseParasite"/>
        </authorList>
    </citation>
    <scope>IDENTIFICATION</scope>
    <source>
        <strain evidence="8">MHco3</strain>
    </source>
</reference>
<dbReference type="SUPFAM" id="SSF81321">
    <property type="entry name" value="Family A G protein-coupled receptor-like"/>
    <property type="match status" value="1"/>
</dbReference>
<evidence type="ECO:0000259" key="6">
    <source>
        <dbReference type="PROSITE" id="PS50262"/>
    </source>
</evidence>
<evidence type="ECO:0000313" key="7">
    <source>
        <dbReference type="Proteomes" id="UP000025227"/>
    </source>
</evidence>
<comment type="subcellular location">
    <subcellularLocation>
        <location evidence="1">Membrane</location>
    </subcellularLocation>
</comment>
<organism evidence="7 8">
    <name type="scientific">Haemonchus contortus</name>
    <name type="common">Barber pole worm</name>
    <dbReference type="NCBI Taxonomy" id="6289"/>
    <lineage>
        <taxon>Eukaryota</taxon>
        <taxon>Metazoa</taxon>
        <taxon>Ecdysozoa</taxon>
        <taxon>Nematoda</taxon>
        <taxon>Chromadorea</taxon>
        <taxon>Rhabditida</taxon>
        <taxon>Rhabditina</taxon>
        <taxon>Rhabditomorpha</taxon>
        <taxon>Strongyloidea</taxon>
        <taxon>Trichostrongylidae</taxon>
        <taxon>Haemonchus</taxon>
    </lineage>
</organism>